<evidence type="ECO:0000313" key="2">
    <source>
        <dbReference type="EMBL" id="CAG4942742.1"/>
    </source>
</evidence>
<dbReference type="PANTHER" id="PTHR33395">
    <property type="entry name" value="TRANSCRIPTASE, PUTATIVE-RELATED-RELATED"/>
    <property type="match status" value="1"/>
</dbReference>
<sequence>MGCDLSLHPTPGGRVCFSPDDPNVVADSVADVVLQGMELFIPSSVVPIGGKSQPWFGRSCKIASCYKQECYRAWADASASRDVNTSALKKKYNSASRSFKRVIAKAKSEHIGRIGEKLVRLPSGTRAFWSLAKAVQGNFCQPSLPSLHREDDSLAHTAKEKADLLGSFFASNSTLDDGGSTPPTIPRCECSMPEVQFTQRSVRKALLSLDIYKSSGPDGIPPIVLRTCAPELAPVLTRLFRYSYSLGVVPKSWKTAFVHPIPKKGDRSDPSNYRPIAITSLFSKTMESIVNCQLMRYLEDHQLISDRQYGFRRGRSAGDLLVYLTHRWAEVVVEWSRVQGGGIGHRSIKVVVDGASSDCKLINAGVPQGCVLSPTLFLLHINDMLQTRSIHCYADDSTGDALYTGRANISRENVSECRDKFVSEVESLLDRVSDWGRLNLVQFNPQKTQVCALTAKKNPFVVSPQFQGTPLVASASIGILGVDISSDVQFRGHLEGKAKLASKKLGVLSRAGQYFMPAHRLQLYKAQVRPLMEYCSHFWAGAPQYQLLPLDRIQRRAARIVDDRVLSDRLDSLALRRDVASLCVFYRIYHGECSEELFGLIPAAKFRERTTRQTSRYHPHHLDAWRSTTVRFKRSFLPRTTSLWNNLPPVIFPDRYDLGTFKKRAYSFLKGRQRTCNSPGVAVDHGRR</sequence>
<evidence type="ECO:0000259" key="1">
    <source>
        <dbReference type="PROSITE" id="PS50878"/>
    </source>
</evidence>
<dbReference type="AlphaFoldDB" id="A0A8S3W5Z6"/>
<proteinExistence type="predicted"/>
<reference evidence="2" key="1">
    <citation type="submission" date="2021-04" db="EMBL/GenBank/DDBJ databases">
        <authorList>
            <person name="Tunstrom K."/>
        </authorList>
    </citation>
    <scope>NUCLEOTIDE SEQUENCE</scope>
</reference>
<evidence type="ECO:0000313" key="3">
    <source>
        <dbReference type="Proteomes" id="UP000691718"/>
    </source>
</evidence>
<dbReference type="GO" id="GO:0031012">
    <property type="term" value="C:extracellular matrix"/>
    <property type="evidence" value="ECO:0007669"/>
    <property type="project" value="TreeGrafter"/>
</dbReference>
<dbReference type="Proteomes" id="UP000691718">
    <property type="component" value="Unassembled WGS sequence"/>
</dbReference>
<comment type="caution">
    <text evidence="2">The sequence shown here is derived from an EMBL/GenBank/DDBJ whole genome shotgun (WGS) entry which is preliminary data.</text>
</comment>
<dbReference type="EMBL" id="CAJQZP010000171">
    <property type="protein sequence ID" value="CAG4942742.1"/>
    <property type="molecule type" value="Genomic_DNA"/>
</dbReference>
<dbReference type="OrthoDB" id="10065625at2759"/>
<dbReference type="PANTHER" id="PTHR33395:SF22">
    <property type="entry name" value="REVERSE TRANSCRIPTASE DOMAIN-CONTAINING PROTEIN"/>
    <property type="match status" value="1"/>
</dbReference>
<feature type="domain" description="Reverse transcriptase" evidence="1">
    <location>
        <begin position="242"/>
        <end position="484"/>
    </location>
</feature>
<dbReference type="InterPro" id="IPR000477">
    <property type="entry name" value="RT_dom"/>
</dbReference>
<accession>A0A8S3W5Z6</accession>
<dbReference type="Pfam" id="PF00078">
    <property type="entry name" value="RVT_1"/>
    <property type="match status" value="1"/>
</dbReference>
<protein>
    <submittedName>
        <fullName evidence="2">(apollo) hypothetical protein</fullName>
    </submittedName>
</protein>
<gene>
    <name evidence="2" type="ORF">PAPOLLO_LOCUS2510</name>
</gene>
<name>A0A8S3W5Z6_PARAO</name>
<dbReference type="GO" id="GO:0061343">
    <property type="term" value="P:cell adhesion involved in heart morphogenesis"/>
    <property type="evidence" value="ECO:0007669"/>
    <property type="project" value="TreeGrafter"/>
</dbReference>
<organism evidence="2 3">
    <name type="scientific">Parnassius apollo</name>
    <name type="common">Apollo butterfly</name>
    <name type="synonym">Papilio apollo</name>
    <dbReference type="NCBI Taxonomy" id="110799"/>
    <lineage>
        <taxon>Eukaryota</taxon>
        <taxon>Metazoa</taxon>
        <taxon>Ecdysozoa</taxon>
        <taxon>Arthropoda</taxon>
        <taxon>Hexapoda</taxon>
        <taxon>Insecta</taxon>
        <taxon>Pterygota</taxon>
        <taxon>Neoptera</taxon>
        <taxon>Endopterygota</taxon>
        <taxon>Lepidoptera</taxon>
        <taxon>Glossata</taxon>
        <taxon>Ditrysia</taxon>
        <taxon>Papilionoidea</taxon>
        <taxon>Papilionidae</taxon>
        <taxon>Parnassiinae</taxon>
        <taxon>Parnassini</taxon>
        <taxon>Parnassius</taxon>
        <taxon>Parnassius</taxon>
    </lineage>
</organism>
<dbReference type="CDD" id="cd01650">
    <property type="entry name" value="RT_nLTR_like"/>
    <property type="match status" value="1"/>
</dbReference>
<dbReference type="PROSITE" id="PS50878">
    <property type="entry name" value="RT_POL"/>
    <property type="match status" value="1"/>
</dbReference>
<keyword evidence="3" id="KW-1185">Reference proteome</keyword>
<dbReference type="GO" id="GO:0007508">
    <property type="term" value="P:larval heart development"/>
    <property type="evidence" value="ECO:0007669"/>
    <property type="project" value="TreeGrafter"/>
</dbReference>